<dbReference type="AlphaFoldDB" id="A0A2H0TQX0"/>
<evidence type="ECO:0000313" key="1">
    <source>
        <dbReference type="EMBL" id="PIR74573.1"/>
    </source>
</evidence>
<dbReference type="Proteomes" id="UP000230154">
    <property type="component" value="Unassembled WGS sequence"/>
</dbReference>
<proteinExistence type="predicted"/>
<reference evidence="2" key="1">
    <citation type="submission" date="2017-09" db="EMBL/GenBank/DDBJ databases">
        <title>Depth-based differentiation of microbial function through sediment-hosted aquifers and enrichment of novel symbionts in the deep terrestrial subsurface.</title>
        <authorList>
            <person name="Probst A.J."/>
            <person name="Ladd B."/>
            <person name="Jarett J.K."/>
            <person name="Geller-Mcgrath D.E."/>
            <person name="Sieber C.M.K."/>
            <person name="Emerson J.B."/>
            <person name="Anantharaman K."/>
            <person name="Thomas B.C."/>
            <person name="Malmstrom R."/>
            <person name="Stieglmeier M."/>
            <person name="Klingl A."/>
            <person name="Woyke T."/>
            <person name="Ryan C.M."/>
            <person name="Banfield J.F."/>
        </authorList>
    </citation>
    <scope>NUCLEOTIDE SEQUENCE [LARGE SCALE GENOMIC DNA]</scope>
</reference>
<sequence length="63" mass="7556">MQKELIEKAKVLEGLFFDQLEFSLSSVFHFQKVGKGREREILGFIDQLKKLTLENRYIFDKYL</sequence>
<accession>A0A2H0TQX0</accession>
<gene>
    <name evidence="1" type="ORF">COU35_01700</name>
</gene>
<comment type="caution">
    <text evidence="1">The sequence shown here is derived from an EMBL/GenBank/DDBJ whole genome shotgun (WGS) entry which is preliminary data.</text>
</comment>
<organism evidence="1 2">
    <name type="scientific">Candidatus Magasanikbacteria bacterium CG10_big_fil_rev_8_21_14_0_10_47_10</name>
    <dbReference type="NCBI Taxonomy" id="1974652"/>
    <lineage>
        <taxon>Bacteria</taxon>
        <taxon>Candidatus Magasanikiibacteriota</taxon>
    </lineage>
</organism>
<dbReference type="EMBL" id="PFCB01000016">
    <property type="protein sequence ID" value="PIR74573.1"/>
    <property type="molecule type" value="Genomic_DNA"/>
</dbReference>
<evidence type="ECO:0000313" key="2">
    <source>
        <dbReference type="Proteomes" id="UP000230154"/>
    </source>
</evidence>
<protein>
    <submittedName>
        <fullName evidence="1">Uncharacterized protein</fullName>
    </submittedName>
</protein>
<name>A0A2H0TQX0_9BACT</name>